<name>A0A4P1K305_9CAUL</name>
<reference evidence="1 2" key="1">
    <citation type="submission" date="2019-04" db="EMBL/GenBank/DDBJ databases">
        <authorList>
            <consortium name="Pathogen Informatics"/>
        </authorList>
    </citation>
    <scope>NUCLEOTIDE SEQUENCE [LARGE SCALE GENOMIC DNA]</scope>
    <source>
        <strain evidence="1 2">NCTC9239</strain>
    </source>
</reference>
<evidence type="ECO:0000313" key="2">
    <source>
        <dbReference type="Proteomes" id="UP000309952"/>
    </source>
</evidence>
<proteinExistence type="predicted"/>
<accession>A0A4P1K305</accession>
<dbReference type="EMBL" id="LR588407">
    <property type="protein sequence ID" value="VTO13993.1"/>
    <property type="molecule type" value="Genomic_DNA"/>
</dbReference>
<protein>
    <submittedName>
        <fullName evidence="1">Uncharacterized protein</fullName>
    </submittedName>
</protein>
<dbReference type="RefSeq" id="WP_138141213.1">
    <property type="nucleotide sequence ID" value="NZ_LR588407.1"/>
</dbReference>
<dbReference type="AlphaFoldDB" id="A0A4P1K305"/>
<dbReference type="Proteomes" id="UP000309952">
    <property type="component" value="Chromosome"/>
</dbReference>
<gene>
    <name evidence="1" type="ORF">NCTC9239_01243</name>
</gene>
<dbReference type="KEGG" id="bvy:NCTC9239_01243"/>
<keyword evidence="2" id="KW-1185">Reference proteome</keyword>
<sequence>MSNTAEKLLAHTKARTTKRHLVEVIEPDAKNPGRFTVDFALKAGVYEAEIAAIELLAIVQENAAPGAACCDACAKRLNRVSQALSILTAAPGVALITQEQVH</sequence>
<evidence type="ECO:0000313" key="1">
    <source>
        <dbReference type="EMBL" id="VTO13993.1"/>
    </source>
</evidence>
<organism evidence="1 2">
    <name type="scientific">Brevundimonas vancanneytii</name>
    <dbReference type="NCBI Taxonomy" id="1325724"/>
    <lineage>
        <taxon>Bacteria</taxon>
        <taxon>Pseudomonadati</taxon>
        <taxon>Pseudomonadota</taxon>
        <taxon>Alphaproteobacteria</taxon>
        <taxon>Caulobacterales</taxon>
        <taxon>Caulobacteraceae</taxon>
        <taxon>Brevundimonas</taxon>
    </lineage>
</organism>